<organism evidence="1">
    <name type="scientific">Arundo donax</name>
    <name type="common">Giant reed</name>
    <name type="synonym">Donax arundinaceus</name>
    <dbReference type="NCBI Taxonomy" id="35708"/>
    <lineage>
        <taxon>Eukaryota</taxon>
        <taxon>Viridiplantae</taxon>
        <taxon>Streptophyta</taxon>
        <taxon>Embryophyta</taxon>
        <taxon>Tracheophyta</taxon>
        <taxon>Spermatophyta</taxon>
        <taxon>Magnoliopsida</taxon>
        <taxon>Liliopsida</taxon>
        <taxon>Poales</taxon>
        <taxon>Poaceae</taxon>
        <taxon>PACMAD clade</taxon>
        <taxon>Arundinoideae</taxon>
        <taxon>Arundineae</taxon>
        <taxon>Arundo</taxon>
    </lineage>
</organism>
<sequence length="17" mass="2023">MLPFFINLSLPTEMTRI</sequence>
<protein>
    <submittedName>
        <fullName evidence="1">Uncharacterized protein</fullName>
    </submittedName>
</protein>
<dbReference type="AlphaFoldDB" id="A0A0A9CQB0"/>
<name>A0A0A9CQB0_ARUDO</name>
<evidence type="ECO:0000313" key="1">
    <source>
        <dbReference type="EMBL" id="JAD73667.1"/>
    </source>
</evidence>
<proteinExistence type="predicted"/>
<dbReference type="EMBL" id="GBRH01224228">
    <property type="protein sequence ID" value="JAD73667.1"/>
    <property type="molecule type" value="Transcribed_RNA"/>
</dbReference>
<accession>A0A0A9CQB0</accession>
<reference evidence="1" key="2">
    <citation type="journal article" date="2015" name="Data Brief">
        <title>Shoot transcriptome of the giant reed, Arundo donax.</title>
        <authorList>
            <person name="Barrero R.A."/>
            <person name="Guerrero F.D."/>
            <person name="Moolhuijzen P."/>
            <person name="Goolsby J.A."/>
            <person name="Tidwell J."/>
            <person name="Bellgard S.E."/>
            <person name="Bellgard M.I."/>
        </authorList>
    </citation>
    <scope>NUCLEOTIDE SEQUENCE</scope>
    <source>
        <tissue evidence="1">Shoot tissue taken approximately 20 cm above the soil surface</tissue>
    </source>
</reference>
<reference evidence="1" key="1">
    <citation type="submission" date="2014-09" db="EMBL/GenBank/DDBJ databases">
        <authorList>
            <person name="Magalhaes I.L.F."/>
            <person name="Oliveira U."/>
            <person name="Santos F.R."/>
            <person name="Vidigal T.H.D.A."/>
            <person name="Brescovit A.D."/>
            <person name="Santos A.J."/>
        </authorList>
    </citation>
    <scope>NUCLEOTIDE SEQUENCE</scope>
    <source>
        <tissue evidence="1">Shoot tissue taken approximately 20 cm above the soil surface</tissue>
    </source>
</reference>